<dbReference type="PANTHER" id="PTHR11863">
    <property type="entry name" value="STEROL DESATURASE"/>
    <property type="match status" value="1"/>
</dbReference>
<dbReference type="InterPro" id="IPR006694">
    <property type="entry name" value="Fatty_acid_hydroxylase"/>
</dbReference>
<dbReference type="GO" id="GO:0016020">
    <property type="term" value="C:membrane"/>
    <property type="evidence" value="ECO:0007669"/>
    <property type="project" value="UniProtKB-SubCell"/>
</dbReference>
<comment type="caution">
    <text evidence="8">The sequence shown here is derived from an EMBL/GenBank/DDBJ whole genome shotgun (WGS) entry which is preliminary data.</text>
</comment>
<name>A0ABD0NMV7_CIRMR</name>
<evidence type="ECO:0000313" key="9">
    <source>
        <dbReference type="Proteomes" id="UP001529510"/>
    </source>
</evidence>
<comment type="subcellular location">
    <subcellularLocation>
        <location evidence="1">Membrane</location>
    </subcellularLocation>
</comment>
<feature type="transmembrane region" description="Helical" evidence="6">
    <location>
        <begin position="89"/>
        <end position="115"/>
    </location>
</feature>
<evidence type="ECO:0000256" key="5">
    <source>
        <dbReference type="SAM" id="MobiDB-lite"/>
    </source>
</evidence>
<dbReference type="Proteomes" id="UP001529510">
    <property type="component" value="Unassembled WGS sequence"/>
</dbReference>
<dbReference type="Pfam" id="PF04116">
    <property type="entry name" value="FA_hydroxylase"/>
    <property type="match status" value="1"/>
</dbReference>
<keyword evidence="2 6" id="KW-0812">Transmembrane</keyword>
<evidence type="ECO:0000256" key="4">
    <source>
        <dbReference type="ARBA" id="ARBA00023136"/>
    </source>
</evidence>
<keyword evidence="3 6" id="KW-1133">Transmembrane helix</keyword>
<organism evidence="8 9">
    <name type="scientific">Cirrhinus mrigala</name>
    <name type="common">Mrigala</name>
    <dbReference type="NCBI Taxonomy" id="683832"/>
    <lineage>
        <taxon>Eukaryota</taxon>
        <taxon>Metazoa</taxon>
        <taxon>Chordata</taxon>
        <taxon>Craniata</taxon>
        <taxon>Vertebrata</taxon>
        <taxon>Euteleostomi</taxon>
        <taxon>Actinopterygii</taxon>
        <taxon>Neopterygii</taxon>
        <taxon>Teleostei</taxon>
        <taxon>Ostariophysi</taxon>
        <taxon>Cypriniformes</taxon>
        <taxon>Cyprinidae</taxon>
        <taxon>Labeoninae</taxon>
        <taxon>Labeonini</taxon>
        <taxon>Cirrhinus</taxon>
    </lineage>
</organism>
<proteinExistence type="predicted"/>
<feature type="region of interest" description="Disordered" evidence="5">
    <location>
        <begin position="313"/>
        <end position="332"/>
    </location>
</feature>
<dbReference type="InterPro" id="IPR050307">
    <property type="entry name" value="Sterol_Desaturase_Related"/>
</dbReference>
<keyword evidence="4 6" id="KW-0472">Membrane</keyword>
<keyword evidence="9" id="KW-1185">Reference proteome</keyword>
<feature type="compositionally biased region" description="Basic residues" evidence="5">
    <location>
        <begin position="323"/>
        <end position="332"/>
    </location>
</feature>
<evidence type="ECO:0000256" key="6">
    <source>
        <dbReference type="SAM" id="Phobius"/>
    </source>
</evidence>
<accession>A0ABD0NMV7</accession>
<evidence type="ECO:0000259" key="7">
    <source>
        <dbReference type="Pfam" id="PF04116"/>
    </source>
</evidence>
<reference evidence="8 9" key="1">
    <citation type="submission" date="2024-05" db="EMBL/GenBank/DDBJ databases">
        <title>Genome sequencing and assembly of Indian major carp, Cirrhinus mrigala (Hamilton, 1822).</title>
        <authorList>
            <person name="Mohindra V."/>
            <person name="Chowdhury L.M."/>
            <person name="Lal K."/>
            <person name="Jena J.K."/>
        </authorList>
    </citation>
    <scope>NUCLEOTIDE SEQUENCE [LARGE SCALE GENOMIC DNA]</scope>
    <source>
        <strain evidence="8">CM1030</strain>
        <tissue evidence="8">Blood</tissue>
    </source>
</reference>
<dbReference type="AlphaFoldDB" id="A0ABD0NMV7"/>
<gene>
    <name evidence="8" type="ORF">M9458_042628</name>
</gene>
<protein>
    <recommendedName>
        <fullName evidence="7">Fatty acid hydroxylase domain-containing protein</fullName>
    </recommendedName>
</protein>
<dbReference type="EMBL" id="JAMKFB020000021">
    <property type="protein sequence ID" value="KAL0163232.1"/>
    <property type="molecule type" value="Genomic_DNA"/>
</dbReference>
<evidence type="ECO:0000256" key="2">
    <source>
        <dbReference type="ARBA" id="ARBA00022692"/>
    </source>
</evidence>
<evidence type="ECO:0000313" key="8">
    <source>
        <dbReference type="EMBL" id="KAL0163232.1"/>
    </source>
</evidence>
<evidence type="ECO:0000256" key="3">
    <source>
        <dbReference type="ARBA" id="ARBA00022989"/>
    </source>
</evidence>
<feature type="transmembrane region" description="Helical" evidence="6">
    <location>
        <begin position="127"/>
        <end position="152"/>
    </location>
</feature>
<feature type="transmembrane region" description="Helical" evidence="6">
    <location>
        <begin position="44"/>
        <end position="68"/>
    </location>
</feature>
<feature type="domain" description="Fatty acid hydroxylase" evidence="7">
    <location>
        <begin position="136"/>
        <end position="270"/>
    </location>
</feature>
<sequence length="332" mass="38524">MNPGGLRGVLDISNATWALSERSVLQPMWDYLQQNHESTLRSPLFPIVLSVSMYLVLVFFYTVLDLLAPTWPSIRRYQIHQDRNVTWSNIGSTLALTTYNHLLYIFPAAVAQWLWRPPVPLPREAPTLTAFLLGIVGCTVVFDFQYYLWHLLHHRVAWLYRTFHALHHQYRQPFSLVTQYLSAWELFSVGFWTTMDPLLLQCHCLTAWAFMLFNIWVSTEDHCGYDFPWALHRLIPFGLWGGAVRHDAHHQQPGTNFAPFFAHWDWFGGTATMPAPALHCLSHPRSHFSLHSICPALSRTFPIQLFIMTRRPSTNKPVEKQAAHSRRKRPAP</sequence>
<evidence type="ECO:0000256" key="1">
    <source>
        <dbReference type="ARBA" id="ARBA00004370"/>
    </source>
</evidence>